<evidence type="ECO:0000256" key="4">
    <source>
        <dbReference type="ARBA" id="ARBA00022692"/>
    </source>
</evidence>
<dbReference type="Proteomes" id="UP000070168">
    <property type="component" value="Unassembled WGS sequence"/>
</dbReference>
<evidence type="ECO:0000313" key="14">
    <source>
        <dbReference type="Proteomes" id="UP000070168"/>
    </source>
</evidence>
<evidence type="ECO:0000256" key="11">
    <source>
        <dbReference type="SAM" id="MobiDB-lite"/>
    </source>
</evidence>
<feature type="compositionally biased region" description="Low complexity" evidence="11">
    <location>
        <begin position="200"/>
        <end position="220"/>
    </location>
</feature>
<dbReference type="PANTHER" id="PTHR13050">
    <property type="entry name" value="USE1-LIKE PROTEIN"/>
    <property type="match status" value="1"/>
</dbReference>
<dbReference type="GO" id="GO:0005789">
    <property type="term" value="C:endoplasmic reticulum membrane"/>
    <property type="evidence" value="ECO:0007669"/>
    <property type="project" value="UniProtKB-SubCell"/>
</dbReference>
<keyword evidence="6" id="KW-0931">ER-Golgi transport</keyword>
<evidence type="ECO:0000256" key="3">
    <source>
        <dbReference type="ARBA" id="ARBA00022448"/>
    </source>
</evidence>
<dbReference type="RefSeq" id="XP_040647666.1">
    <property type="nucleotide sequence ID" value="XM_040790713.1"/>
</dbReference>
<dbReference type="GO" id="GO:0015031">
    <property type="term" value="P:protein transport"/>
    <property type="evidence" value="ECO:0007669"/>
    <property type="project" value="UniProtKB-KW"/>
</dbReference>
<proteinExistence type="inferred from homology"/>
<evidence type="ECO:0000256" key="9">
    <source>
        <dbReference type="ARBA" id="ARBA00023136"/>
    </source>
</evidence>
<dbReference type="GeneID" id="63706013"/>
<feature type="transmembrane region" description="Helical" evidence="12">
    <location>
        <begin position="332"/>
        <end position="355"/>
    </location>
</feature>
<keyword evidence="9 12" id="KW-0472">Membrane</keyword>
<evidence type="ECO:0000256" key="10">
    <source>
        <dbReference type="SAM" id="Coils"/>
    </source>
</evidence>
<evidence type="ECO:0000256" key="7">
    <source>
        <dbReference type="ARBA" id="ARBA00022927"/>
    </source>
</evidence>
<dbReference type="OrthoDB" id="3231855at2759"/>
<keyword evidence="7" id="KW-0653">Protein transport</keyword>
<reference evidence="13 14" key="1">
    <citation type="journal article" date="2016" name="BMC Genomics">
        <title>Genome sequencing and secondary metabolism of the postharvest pathogen Penicillium griseofulvum.</title>
        <authorList>
            <person name="Banani H."/>
            <person name="Marcet-Houben M."/>
            <person name="Ballester A.R."/>
            <person name="Abbruscato P."/>
            <person name="Gonzalez-Candelas L."/>
            <person name="Gabaldon T."/>
            <person name="Spadaro D."/>
        </authorList>
    </citation>
    <scope>NUCLEOTIDE SEQUENCE [LARGE SCALE GENOMIC DNA]</scope>
    <source>
        <strain evidence="13 14">PG3</strain>
    </source>
</reference>
<keyword evidence="3" id="KW-0813">Transport</keyword>
<comment type="caution">
    <text evidence="13">The sequence shown here is derived from an EMBL/GenBank/DDBJ whole genome shotgun (WGS) entry which is preliminary data.</text>
</comment>
<feature type="compositionally biased region" description="Polar residues" evidence="11">
    <location>
        <begin position="170"/>
        <end position="186"/>
    </location>
</feature>
<accession>A0A135LJN8</accession>
<keyword evidence="10" id="KW-0175">Coiled coil</keyword>
<evidence type="ECO:0000256" key="1">
    <source>
        <dbReference type="ARBA" id="ARBA00004163"/>
    </source>
</evidence>
<evidence type="ECO:0000313" key="13">
    <source>
        <dbReference type="EMBL" id="KXG49130.1"/>
    </source>
</evidence>
<gene>
    <name evidence="13" type="ORF">PGRI_030000</name>
</gene>
<dbReference type="InterPro" id="IPR019150">
    <property type="entry name" value="Vesicle_transport_protein_Use1"/>
</dbReference>
<evidence type="ECO:0000256" key="5">
    <source>
        <dbReference type="ARBA" id="ARBA00022824"/>
    </source>
</evidence>
<evidence type="ECO:0008006" key="15">
    <source>
        <dbReference type="Google" id="ProtNLM"/>
    </source>
</evidence>
<dbReference type="GO" id="GO:0006890">
    <property type="term" value="P:retrograde vesicle-mediated transport, Golgi to endoplasmic reticulum"/>
    <property type="evidence" value="ECO:0007669"/>
    <property type="project" value="TreeGrafter"/>
</dbReference>
<dbReference type="STRING" id="5078.A0A135LJN8"/>
<keyword evidence="14" id="KW-1185">Reference proteome</keyword>
<organism evidence="13 14">
    <name type="scientific">Penicillium patulum</name>
    <name type="common">Penicillium griseofulvum</name>
    <dbReference type="NCBI Taxonomy" id="5078"/>
    <lineage>
        <taxon>Eukaryota</taxon>
        <taxon>Fungi</taxon>
        <taxon>Dikarya</taxon>
        <taxon>Ascomycota</taxon>
        <taxon>Pezizomycotina</taxon>
        <taxon>Eurotiomycetes</taxon>
        <taxon>Eurotiomycetidae</taxon>
        <taxon>Eurotiales</taxon>
        <taxon>Aspergillaceae</taxon>
        <taxon>Penicillium</taxon>
    </lineage>
</organism>
<dbReference type="GO" id="GO:0031201">
    <property type="term" value="C:SNARE complex"/>
    <property type="evidence" value="ECO:0007669"/>
    <property type="project" value="TreeGrafter"/>
</dbReference>
<keyword evidence="4 12" id="KW-0812">Transmembrane</keyword>
<comment type="similarity">
    <text evidence="2">Belongs to the USE1 family.</text>
</comment>
<dbReference type="OMA" id="YAWIFGL"/>
<keyword evidence="8 12" id="KW-1133">Transmembrane helix</keyword>
<evidence type="ECO:0000256" key="8">
    <source>
        <dbReference type="ARBA" id="ARBA00022989"/>
    </source>
</evidence>
<evidence type="ECO:0000256" key="2">
    <source>
        <dbReference type="ARBA" id="ARBA00007891"/>
    </source>
</evidence>
<evidence type="ECO:0000256" key="6">
    <source>
        <dbReference type="ARBA" id="ARBA00022892"/>
    </source>
</evidence>
<evidence type="ECO:0000256" key="12">
    <source>
        <dbReference type="SAM" id="Phobius"/>
    </source>
</evidence>
<feature type="region of interest" description="Disordered" evidence="11">
    <location>
        <begin position="161"/>
        <end position="265"/>
    </location>
</feature>
<dbReference type="AlphaFoldDB" id="A0A135LJN8"/>
<keyword evidence="5" id="KW-0256">Endoplasmic reticulum</keyword>
<feature type="coiled-coil region" evidence="10">
    <location>
        <begin position="126"/>
        <end position="153"/>
    </location>
</feature>
<sequence>MLSHLESALQGWGHQLVDATSSTYSYHTVLLQVAAMTVTAFPSEGSPDLALLNVARLFTRLEHNLLSPGTDRRSIQQSEYQRMRVNKNVEYARSLLTQLERSLPQIKPLDRKHEAQAEIARDKQLLKRIQIILDEEDAKAEAKQDEDDETEDDDEWKELFSKPVVEKTISPVSQPKDQQTPTLSSDSQREVKGTNEAQQTPSTSTTAITTTPTPHPSSTTQLVPPTLRNRHTTQPAPPSTEKAAATGSSTTKISETETELSTHRLEQEDLTSSLLSLASQLKSSSQNFQSTLEGEKSALDRAVSGIDRTSATMEAAGKRMGMLRKMTEGQGLWGRMMLYAWIFGLWVVAILIVYVGPKLRF</sequence>
<protein>
    <recommendedName>
        <fullName evidence="15">Synaptobrevin</fullName>
    </recommendedName>
</protein>
<dbReference type="GO" id="GO:0005484">
    <property type="term" value="F:SNAP receptor activity"/>
    <property type="evidence" value="ECO:0007669"/>
    <property type="project" value="TreeGrafter"/>
</dbReference>
<comment type="subcellular location">
    <subcellularLocation>
        <location evidence="1">Endoplasmic reticulum membrane</location>
        <topology evidence="1">Single-pass type IV membrane protein</topology>
    </subcellularLocation>
</comment>
<dbReference type="PANTHER" id="PTHR13050:SF7">
    <property type="entry name" value="VESICLE TRANSPORT PROTEIN USE1"/>
    <property type="match status" value="1"/>
</dbReference>
<name>A0A135LJN8_PENPA</name>
<dbReference type="EMBL" id="LHQR01000065">
    <property type="protein sequence ID" value="KXG49130.1"/>
    <property type="molecule type" value="Genomic_DNA"/>
</dbReference>